<keyword evidence="2" id="KW-1185">Reference proteome</keyword>
<gene>
    <name evidence="1" type="primary">argC</name>
    <name evidence="1" type="ORF">CS063_11375</name>
</gene>
<evidence type="ECO:0000313" key="2">
    <source>
        <dbReference type="Proteomes" id="UP000224460"/>
    </source>
</evidence>
<organism evidence="1 2">
    <name type="scientific">Sporanaerobium hydrogeniformans</name>
    <dbReference type="NCBI Taxonomy" id="3072179"/>
    <lineage>
        <taxon>Bacteria</taxon>
        <taxon>Bacillati</taxon>
        <taxon>Bacillota</taxon>
        <taxon>Clostridia</taxon>
        <taxon>Lachnospirales</taxon>
        <taxon>Lachnospiraceae</taxon>
        <taxon>Sporanaerobium</taxon>
    </lineage>
</organism>
<accession>A0AC61DCB0</accession>
<proteinExistence type="predicted"/>
<protein>
    <submittedName>
        <fullName evidence="1">N-acetyl-gamma-glutamyl-phosphate reductase</fullName>
    </submittedName>
</protein>
<dbReference type="EMBL" id="PEDL01000012">
    <property type="protein sequence ID" value="PHV70262.1"/>
    <property type="molecule type" value="Genomic_DNA"/>
</dbReference>
<sequence>MESKKYKVYVDGQAGTTGLQINERLLRHPFVDILKIDEDKRKDLATRKTLINEADVVFLCLPDAASLEAVSLLEPSNNRTKIIDASTAHRLHSNWTYGIPELSTASKEAIAHSNRTSVPGCYASAFILPLYPLVKEGLVPSYYPITSHGISGYSGAGKAVIAEYEASDCQTLYPYHSSPRPYALGLTHKHIPEMQQRVGLDFAPIFTPIICNYYKGLAVATPLHTRLLTQKLTPQDVHSFLAHYYKNQNFVKVMPFDKAKCLDSNFFNPIACNDTNMAELFVFGNDEQIMLYTRLDNLGKGASGAAIQNMNIMLGLDETISLI</sequence>
<reference evidence="1" key="1">
    <citation type="submission" date="2017-10" db="EMBL/GenBank/DDBJ databases">
        <title>Genome sequence of cellulolytic Lachnospiraceae bacterium XHS1971 isolated from hotspring sediment.</title>
        <authorList>
            <person name="Vasudevan G."/>
            <person name="Joshi A.J."/>
            <person name="Hivarkar S."/>
            <person name="Lanjekar V.B."/>
            <person name="Dhakephalkar P.K."/>
            <person name="Dagar S."/>
        </authorList>
    </citation>
    <scope>NUCLEOTIDE SEQUENCE</scope>
    <source>
        <strain evidence="1">XHS1971</strain>
    </source>
</reference>
<name>A0AC61DCB0_9FIRM</name>
<comment type="caution">
    <text evidence="1">The sequence shown here is derived from an EMBL/GenBank/DDBJ whole genome shotgun (WGS) entry which is preliminary data.</text>
</comment>
<dbReference type="Proteomes" id="UP000224460">
    <property type="component" value="Unassembled WGS sequence"/>
</dbReference>
<evidence type="ECO:0000313" key="1">
    <source>
        <dbReference type="EMBL" id="PHV70262.1"/>
    </source>
</evidence>